<keyword evidence="3" id="KW-1185">Reference proteome</keyword>
<dbReference type="GO" id="GO:0003824">
    <property type="term" value="F:catalytic activity"/>
    <property type="evidence" value="ECO:0007669"/>
    <property type="project" value="InterPro"/>
</dbReference>
<dbReference type="Pfam" id="PF04961">
    <property type="entry name" value="FTCD_C"/>
    <property type="match status" value="1"/>
</dbReference>
<sequence>MLFGSIAWQSVAEVLEATASDAPAPGSGAAAALALGLGVACASKAARITLKHHPERQALAAADARLGEIRADALRDGDGDAACFAALVAHEPGVAERLVEIGEHLLARTLHARALVAEMEASVAPIMRNDLLAARLLIDSAEAIVRANLAGTAGAQSSSDNCSDAVM</sequence>
<feature type="domain" description="Cyclodeaminase/cyclohydrolase" evidence="1">
    <location>
        <begin position="10"/>
        <end position="89"/>
    </location>
</feature>
<evidence type="ECO:0000313" key="3">
    <source>
        <dbReference type="Proteomes" id="UP000441389"/>
    </source>
</evidence>
<organism evidence="2 3">
    <name type="scientific">Sphingomonas horti</name>
    <dbReference type="NCBI Taxonomy" id="2682842"/>
    <lineage>
        <taxon>Bacteria</taxon>
        <taxon>Pseudomonadati</taxon>
        <taxon>Pseudomonadota</taxon>
        <taxon>Alphaproteobacteria</taxon>
        <taxon>Sphingomonadales</taxon>
        <taxon>Sphingomonadaceae</taxon>
        <taxon>Sphingomonas</taxon>
    </lineage>
</organism>
<name>A0A6I4IYT6_9SPHN</name>
<dbReference type="SUPFAM" id="SSF101262">
    <property type="entry name" value="Methenyltetrahydrofolate cyclohydrolase-like"/>
    <property type="match status" value="1"/>
</dbReference>
<protein>
    <recommendedName>
        <fullName evidence="1">Cyclodeaminase/cyclohydrolase domain-containing protein</fullName>
    </recommendedName>
</protein>
<reference evidence="2 3" key="1">
    <citation type="submission" date="2019-12" db="EMBL/GenBank/DDBJ databases">
        <authorList>
            <person name="Huq M.A."/>
        </authorList>
    </citation>
    <scope>NUCLEOTIDE SEQUENCE [LARGE SCALE GENOMIC DNA]</scope>
    <source>
        <strain evidence="2 3">MAH-20</strain>
    </source>
</reference>
<comment type="caution">
    <text evidence="2">The sequence shown here is derived from an EMBL/GenBank/DDBJ whole genome shotgun (WGS) entry which is preliminary data.</text>
</comment>
<accession>A0A6I4IYT6</accession>
<gene>
    <name evidence="2" type="ORF">GON01_04830</name>
</gene>
<dbReference type="Proteomes" id="UP000441389">
    <property type="component" value="Unassembled WGS sequence"/>
</dbReference>
<dbReference type="Gene3D" id="1.20.120.680">
    <property type="entry name" value="Formiminotetrahydrofolate cyclodeaminase monomer, up-and-down helical bundle"/>
    <property type="match status" value="1"/>
</dbReference>
<proteinExistence type="predicted"/>
<dbReference type="EMBL" id="WQMS01000006">
    <property type="protein sequence ID" value="MVO77264.1"/>
    <property type="molecule type" value="Genomic_DNA"/>
</dbReference>
<dbReference type="RefSeq" id="WP_157026225.1">
    <property type="nucleotide sequence ID" value="NZ_WQMS01000006.1"/>
</dbReference>
<dbReference type="AlphaFoldDB" id="A0A6I4IYT6"/>
<dbReference type="InterPro" id="IPR036178">
    <property type="entry name" value="Formintransfe-cycloase-like_sf"/>
</dbReference>
<evidence type="ECO:0000313" key="2">
    <source>
        <dbReference type="EMBL" id="MVO77264.1"/>
    </source>
</evidence>
<evidence type="ECO:0000259" key="1">
    <source>
        <dbReference type="Pfam" id="PF04961"/>
    </source>
</evidence>
<dbReference type="InterPro" id="IPR007044">
    <property type="entry name" value="Cyclodeamin/CycHdrlase"/>
</dbReference>